<sequence length="215" mass="23219">MIARSLSDLGQPVALDPIAIRAELGPFSLCARCGGQVAAARRADEHRVLDKQSWHRHAEDMLALHRRTGSATALLFLDLDHFKRINDTYGHVAGNQVLDAISAILERSTRPEDLLGRYGDEFLILLADTSLSDALHVARRIHDAVRALRLSVPAIGGGTATITTVTTSLGVAGYSPGHHRTVDDLVVEADTALYAAKNSGRDQICPAPPRPRLAR</sequence>
<dbReference type="CDD" id="cd01949">
    <property type="entry name" value="GGDEF"/>
    <property type="match status" value="1"/>
</dbReference>
<accession>A0A3E0GWZ2</accession>
<dbReference type="EMBL" id="QUNO01000022">
    <property type="protein sequence ID" value="REH31086.1"/>
    <property type="molecule type" value="Genomic_DNA"/>
</dbReference>
<evidence type="ECO:0000259" key="1">
    <source>
        <dbReference type="PROSITE" id="PS50887"/>
    </source>
</evidence>
<dbReference type="NCBIfam" id="TIGR00254">
    <property type="entry name" value="GGDEF"/>
    <property type="match status" value="1"/>
</dbReference>
<dbReference type="InterPro" id="IPR050469">
    <property type="entry name" value="Diguanylate_Cyclase"/>
</dbReference>
<dbReference type="Pfam" id="PF00990">
    <property type="entry name" value="GGDEF"/>
    <property type="match status" value="1"/>
</dbReference>
<dbReference type="Proteomes" id="UP000256269">
    <property type="component" value="Unassembled WGS sequence"/>
</dbReference>
<dbReference type="InterPro" id="IPR043128">
    <property type="entry name" value="Rev_trsase/Diguanyl_cyclase"/>
</dbReference>
<dbReference type="InterPro" id="IPR000160">
    <property type="entry name" value="GGDEF_dom"/>
</dbReference>
<dbReference type="PANTHER" id="PTHR45138:SF9">
    <property type="entry name" value="DIGUANYLATE CYCLASE DGCM-RELATED"/>
    <property type="match status" value="1"/>
</dbReference>
<evidence type="ECO:0000313" key="3">
    <source>
        <dbReference type="Proteomes" id="UP000256269"/>
    </source>
</evidence>
<reference evidence="2 3" key="1">
    <citation type="submission" date="2018-08" db="EMBL/GenBank/DDBJ databases">
        <title>Genomic Encyclopedia of Archaeal and Bacterial Type Strains, Phase II (KMG-II): from individual species to whole genera.</title>
        <authorList>
            <person name="Goeker M."/>
        </authorList>
    </citation>
    <scope>NUCLEOTIDE SEQUENCE [LARGE SCALE GENOMIC DNA]</scope>
    <source>
        <strain evidence="2 3">DSM 45791</strain>
    </source>
</reference>
<dbReference type="SUPFAM" id="SSF55073">
    <property type="entry name" value="Nucleotide cyclase"/>
    <property type="match status" value="1"/>
</dbReference>
<evidence type="ECO:0000313" key="2">
    <source>
        <dbReference type="EMBL" id="REH31086.1"/>
    </source>
</evidence>
<dbReference type="AlphaFoldDB" id="A0A3E0GWZ2"/>
<dbReference type="SMART" id="SM00267">
    <property type="entry name" value="GGDEF"/>
    <property type="match status" value="1"/>
</dbReference>
<name>A0A3E0GWZ2_9PSEU</name>
<dbReference type="PANTHER" id="PTHR45138">
    <property type="entry name" value="REGULATORY COMPONENTS OF SENSORY TRANSDUCTION SYSTEM"/>
    <property type="match status" value="1"/>
</dbReference>
<proteinExistence type="predicted"/>
<comment type="caution">
    <text evidence="2">The sequence shown here is derived from an EMBL/GenBank/DDBJ whole genome shotgun (WGS) entry which is preliminary data.</text>
</comment>
<protein>
    <submittedName>
        <fullName evidence="2">Diguanylate cyclase (GGDEF)-like protein</fullName>
    </submittedName>
</protein>
<dbReference type="RefSeq" id="WP_116180900.1">
    <property type="nucleotide sequence ID" value="NZ_CP144376.1"/>
</dbReference>
<dbReference type="GO" id="GO:0052621">
    <property type="term" value="F:diguanylate cyclase activity"/>
    <property type="evidence" value="ECO:0007669"/>
    <property type="project" value="TreeGrafter"/>
</dbReference>
<dbReference type="OrthoDB" id="23692at2"/>
<dbReference type="InterPro" id="IPR029787">
    <property type="entry name" value="Nucleotide_cyclase"/>
</dbReference>
<keyword evidence="3" id="KW-1185">Reference proteome</keyword>
<dbReference type="PROSITE" id="PS50887">
    <property type="entry name" value="GGDEF"/>
    <property type="match status" value="1"/>
</dbReference>
<dbReference type="Gene3D" id="3.30.70.270">
    <property type="match status" value="1"/>
</dbReference>
<gene>
    <name evidence="2" type="ORF">BCF44_122109</name>
</gene>
<feature type="domain" description="GGDEF" evidence="1">
    <location>
        <begin position="70"/>
        <end position="209"/>
    </location>
</feature>
<organism evidence="2 3">
    <name type="scientific">Kutzneria buriramensis</name>
    <dbReference type="NCBI Taxonomy" id="1045776"/>
    <lineage>
        <taxon>Bacteria</taxon>
        <taxon>Bacillati</taxon>
        <taxon>Actinomycetota</taxon>
        <taxon>Actinomycetes</taxon>
        <taxon>Pseudonocardiales</taxon>
        <taxon>Pseudonocardiaceae</taxon>
        <taxon>Kutzneria</taxon>
    </lineage>
</organism>